<evidence type="ECO:0000259" key="8">
    <source>
        <dbReference type="PROSITE" id="PS50111"/>
    </source>
</evidence>
<dbReference type="OrthoDB" id="9804712at2"/>
<dbReference type="SUPFAM" id="SSF58104">
    <property type="entry name" value="Methyl-accepting chemotaxis protein (MCP) signaling domain"/>
    <property type="match status" value="1"/>
</dbReference>
<keyword evidence="7" id="KW-1133">Transmembrane helix</keyword>
<dbReference type="InterPro" id="IPR024478">
    <property type="entry name" value="HlyB_4HB_MCP"/>
</dbReference>
<feature type="transmembrane region" description="Helical" evidence="7">
    <location>
        <begin position="44"/>
        <end position="64"/>
    </location>
</feature>
<dbReference type="InterPro" id="IPR003660">
    <property type="entry name" value="HAMP_dom"/>
</dbReference>
<feature type="transmembrane region" description="Helical" evidence="7">
    <location>
        <begin position="214"/>
        <end position="235"/>
    </location>
</feature>
<evidence type="ECO:0000256" key="4">
    <source>
        <dbReference type="ARBA" id="ARBA00023224"/>
    </source>
</evidence>
<protein>
    <submittedName>
        <fullName evidence="10">Methyl-accepting chemotaxis protein</fullName>
    </submittedName>
</protein>
<evidence type="ECO:0000313" key="10">
    <source>
        <dbReference type="EMBL" id="SES99174.1"/>
    </source>
</evidence>
<dbReference type="GO" id="GO:0006935">
    <property type="term" value="P:chemotaxis"/>
    <property type="evidence" value="ECO:0007669"/>
    <property type="project" value="InterPro"/>
</dbReference>
<keyword evidence="7" id="KW-0812">Transmembrane</keyword>
<dbReference type="Gene3D" id="1.10.287.950">
    <property type="entry name" value="Methyl-accepting chemotaxis protein"/>
    <property type="match status" value="1"/>
</dbReference>
<dbReference type="GO" id="GO:0004888">
    <property type="term" value="F:transmembrane signaling receptor activity"/>
    <property type="evidence" value="ECO:0007669"/>
    <property type="project" value="InterPro"/>
</dbReference>
<dbReference type="STRING" id="930131.SAMN05216389_10482"/>
<dbReference type="GO" id="GO:0005886">
    <property type="term" value="C:plasma membrane"/>
    <property type="evidence" value="ECO:0007669"/>
    <property type="project" value="UniProtKB-SubCell"/>
</dbReference>
<keyword evidence="3 7" id="KW-0472">Membrane</keyword>
<comment type="subcellular location">
    <subcellularLocation>
        <location evidence="1">Cell membrane</location>
    </subcellularLocation>
</comment>
<feature type="domain" description="Methyl-accepting transducer" evidence="8">
    <location>
        <begin position="309"/>
        <end position="559"/>
    </location>
</feature>
<keyword evidence="11" id="KW-1185">Reference proteome</keyword>
<evidence type="ECO:0000256" key="7">
    <source>
        <dbReference type="SAM" id="Phobius"/>
    </source>
</evidence>
<gene>
    <name evidence="10" type="ORF">SAMN05216389_10482</name>
</gene>
<dbReference type="InterPro" id="IPR004090">
    <property type="entry name" value="Chemotax_Me-accpt_rcpt"/>
</dbReference>
<sequence>MKKKNKIKKTKPVKAIESKKKLKLNLAKGLKFWRNLKISQKYMTAFYTTAALFVIAGIIVFLQLNKSQNDIEAINEYSQRVNTMADMASIIQVKDVQIADYLLSESNRYIDAFTEYQEQFDTLTDNLEPTLHTDEQKTLFSDILANDEEMNDIFFNEISEAVNSGQQHMAGLIRNRSSELRVETVDLVNQLMEIVKQDQESAVQQSKKGLDGSAILLATAIPVALVAGIVLMVFISRTISANLKRVVNITSEVAEGNLAVQSIDYRGKDEIGQLANAVNQMKENIHNILTKVSSASDSVATRSEQLTHSSNEVKEGNEQIATTMEELSSGSETQANSASDLAESMNDFVQKVQQSEQEGRGIATSSENVLGLTTDGTKLMKRSVNQMKQIDSIVSESVGKVQGLENQSNEISKLVLVIKDIADQTNLLSLNAAIEAARAGEHGKGFAVVADEVRKLSEQVASSVGEITTIVKSIQTETNDVVSSLNSGYQEVKEGTVQIEETGRSFETINQSVSEMVEKITSISANLKNISQNSSDMNNLIEEIASVSEESAAGVEQAAASAQQTSSSMEEVSSSADELAKLAEQLNDELKIFKL</sequence>
<dbReference type="PANTHER" id="PTHR32089:SF114">
    <property type="entry name" value="METHYL-ACCEPTING CHEMOTAXIS PROTEIN MCPB"/>
    <property type="match status" value="1"/>
</dbReference>
<dbReference type="CDD" id="cd06225">
    <property type="entry name" value="HAMP"/>
    <property type="match status" value="1"/>
</dbReference>
<dbReference type="PRINTS" id="PR00260">
    <property type="entry name" value="CHEMTRNSDUCR"/>
</dbReference>
<dbReference type="RefSeq" id="WP_090867875.1">
    <property type="nucleotide sequence ID" value="NZ_FOHE01000004.1"/>
</dbReference>
<dbReference type="Pfam" id="PF00672">
    <property type="entry name" value="HAMP"/>
    <property type="match status" value="1"/>
</dbReference>
<dbReference type="EMBL" id="FOHE01000004">
    <property type="protein sequence ID" value="SES99174.1"/>
    <property type="molecule type" value="Genomic_DNA"/>
</dbReference>
<evidence type="ECO:0000256" key="6">
    <source>
        <dbReference type="PROSITE-ProRule" id="PRU00284"/>
    </source>
</evidence>
<dbReference type="SMART" id="SM00304">
    <property type="entry name" value="HAMP"/>
    <property type="match status" value="2"/>
</dbReference>
<dbReference type="Pfam" id="PF12729">
    <property type="entry name" value="4HB_MCP_1"/>
    <property type="match status" value="1"/>
</dbReference>
<reference evidence="10 11" key="1">
    <citation type="submission" date="2016-10" db="EMBL/GenBank/DDBJ databases">
        <authorList>
            <person name="de Groot N.N."/>
        </authorList>
    </citation>
    <scope>NUCLEOTIDE SEQUENCE [LARGE SCALE GENOMIC DNA]</scope>
    <source>
        <strain evidence="10 11">IBRC-M 10780</strain>
    </source>
</reference>
<name>A0A1I0AZV4_9BACI</name>
<dbReference type="AlphaFoldDB" id="A0A1I0AZV4"/>
<comment type="similarity">
    <text evidence="5">Belongs to the methyl-accepting chemotaxis (MCP) protein family.</text>
</comment>
<proteinExistence type="inferred from homology"/>
<evidence type="ECO:0000256" key="1">
    <source>
        <dbReference type="ARBA" id="ARBA00004236"/>
    </source>
</evidence>
<dbReference type="GO" id="GO:0007165">
    <property type="term" value="P:signal transduction"/>
    <property type="evidence" value="ECO:0007669"/>
    <property type="project" value="UniProtKB-KW"/>
</dbReference>
<evidence type="ECO:0000256" key="5">
    <source>
        <dbReference type="ARBA" id="ARBA00029447"/>
    </source>
</evidence>
<keyword evidence="2" id="KW-1003">Cell membrane</keyword>
<evidence type="ECO:0000259" key="9">
    <source>
        <dbReference type="PROSITE" id="PS50885"/>
    </source>
</evidence>
<dbReference type="InterPro" id="IPR004089">
    <property type="entry name" value="MCPsignal_dom"/>
</dbReference>
<organism evidence="10 11">
    <name type="scientific">Oceanobacillus limi</name>
    <dbReference type="NCBI Taxonomy" id="930131"/>
    <lineage>
        <taxon>Bacteria</taxon>
        <taxon>Bacillati</taxon>
        <taxon>Bacillota</taxon>
        <taxon>Bacilli</taxon>
        <taxon>Bacillales</taxon>
        <taxon>Bacillaceae</taxon>
        <taxon>Oceanobacillus</taxon>
    </lineage>
</organism>
<keyword evidence="4 6" id="KW-0807">Transducer</keyword>
<dbReference type="PROSITE" id="PS50885">
    <property type="entry name" value="HAMP"/>
    <property type="match status" value="1"/>
</dbReference>
<evidence type="ECO:0000256" key="2">
    <source>
        <dbReference type="ARBA" id="ARBA00022475"/>
    </source>
</evidence>
<accession>A0A1I0AZV4</accession>
<feature type="domain" description="HAMP" evidence="9">
    <location>
        <begin position="237"/>
        <end position="290"/>
    </location>
</feature>
<dbReference type="Proteomes" id="UP000198618">
    <property type="component" value="Unassembled WGS sequence"/>
</dbReference>
<dbReference type="Pfam" id="PF00015">
    <property type="entry name" value="MCPsignal"/>
    <property type="match status" value="1"/>
</dbReference>
<dbReference type="CDD" id="cd11386">
    <property type="entry name" value="MCP_signal"/>
    <property type="match status" value="1"/>
</dbReference>
<evidence type="ECO:0000313" key="11">
    <source>
        <dbReference type="Proteomes" id="UP000198618"/>
    </source>
</evidence>
<dbReference type="SMART" id="SM00283">
    <property type="entry name" value="MA"/>
    <property type="match status" value="1"/>
</dbReference>
<dbReference type="PANTHER" id="PTHR32089">
    <property type="entry name" value="METHYL-ACCEPTING CHEMOTAXIS PROTEIN MCPB"/>
    <property type="match status" value="1"/>
</dbReference>
<dbReference type="Gene3D" id="6.10.340.10">
    <property type="match status" value="1"/>
</dbReference>
<dbReference type="PROSITE" id="PS50111">
    <property type="entry name" value="CHEMOTAXIS_TRANSDUC_2"/>
    <property type="match status" value="1"/>
</dbReference>
<evidence type="ECO:0000256" key="3">
    <source>
        <dbReference type="ARBA" id="ARBA00023136"/>
    </source>
</evidence>